<keyword evidence="6" id="KW-1185">Reference proteome</keyword>
<dbReference type="EMBL" id="JABEXW010000666">
    <property type="protein sequence ID" value="KAF4959252.1"/>
    <property type="molecule type" value="Genomic_DNA"/>
</dbReference>
<protein>
    <recommendedName>
        <fullName evidence="4">Single-strand DNA deaminase toxin A-like C-terminal domain-containing protein</fullName>
    </recommendedName>
</protein>
<dbReference type="OrthoDB" id="341259at2759"/>
<name>A0A8H4X289_9HYPO</name>
<feature type="repeat" description="ANK" evidence="3">
    <location>
        <begin position="201"/>
        <end position="233"/>
    </location>
</feature>
<dbReference type="InterPro" id="IPR036770">
    <property type="entry name" value="Ankyrin_rpt-contain_sf"/>
</dbReference>
<evidence type="ECO:0000313" key="6">
    <source>
        <dbReference type="Proteomes" id="UP000622797"/>
    </source>
</evidence>
<dbReference type="PANTHER" id="PTHR24171">
    <property type="entry name" value="ANKYRIN REPEAT DOMAIN-CONTAINING PROTEIN 39-RELATED"/>
    <property type="match status" value="1"/>
</dbReference>
<dbReference type="InterPro" id="IPR057517">
    <property type="entry name" value="SsdA-like_C"/>
</dbReference>
<proteinExistence type="predicted"/>
<evidence type="ECO:0000256" key="1">
    <source>
        <dbReference type="ARBA" id="ARBA00022737"/>
    </source>
</evidence>
<accession>A0A8H4X289</accession>
<keyword evidence="1" id="KW-0677">Repeat</keyword>
<organism evidence="5 6">
    <name type="scientific">Fusarium sarcochroum</name>
    <dbReference type="NCBI Taxonomy" id="1208366"/>
    <lineage>
        <taxon>Eukaryota</taxon>
        <taxon>Fungi</taxon>
        <taxon>Dikarya</taxon>
        <taxon>Ascomycota</taxon>
        <taxon>Pezizomycotina</taxon>
        <taxon>Sordariomycetes</taxon>
        <taxon>Hypocreomycetidae</taxon>
        <taxon>Hypocreales</taxon>
        <taxon>Nectriaceae</taxon>
        <taxon>Fusarium</taxon>
        <taxon>Fusarium lateritium species complex</taxon>
    </lineage>
</organism>
<sequence length="522" mass="59068">MISTARRPIAVAKVQWWTDKSIHILCPFCDEIHQHGFDGDYSGGHLRVAHCNYRLSSTTLRAQEYELAFPLGGYEIDKDNLRFVAGGARIPEENLDQQAADKLRDDFRAIVEEKPLWTDIEEFTLESEELSESSSESLSESEKFDRIVSDMVLGDVKSVRQYLSSTSKARRIFLYGVESWNVLGPEVLVDDELEDHTPPTSGKTTLHLAACEKYPQVVELLLEEGADVNAPDLDGRTPLMEAALWGRLENIEILLHHGADVSSTCIHNNHLRCAADFARRLSDNEKTRRARKGYNEDSYRGDFDRREILRLLEDPPPELSTPQLDSFTFSKPLKTSTTLSLTTHYSLPSPWKTVARLIRGEVLPEISAMSGWAHSQSDNIQVAGQDLTPDVLSLCKVINFTLDPYPCDQGIPGRFNACHAEKQLIAYFIHKHIFLSTELIIPEQPNIDIDDFMATLSLVGVSDEALERNWREHVKKEEERIYRTKLVELSQASPAVRVQEAVILSSRPTKAFLRFDSTEEST</sequence>
<dbReference type="PROSITE" id="PS50297">
    <property type="entry name" value="ANK_REP_REGION"/>
    <property type="match status" value="2"/>
</dbReference>
<dbReference type="Gene3D" id="1.25.40.20">
    <property type="entry name" value="Ankyrin repeat-containing domain"/>
    <property type="match status" value="1"/>
</dbReference>
<evidence type="ECO:0000256" key="3">
    <source>
        <dbReference type="PROSITE-ProRule" id="PRU00023"/>
    </source>
</evidence>
<evidence type="ECO:0000256" key="2">
    <source>
        <dbReference type="ARBA" id="ARBA00023043"/>
    </source>
</evidence>
<evidence type="ECO:0000313" key="5">
    <source>
        <dbReference type="EMBL" id="KAF4959252.1"/>
    </source>
</evidence>
<feature type="domain" description="Single-strand DNA deaminase toxin A-like C-terminal" evidence="4">
    <location>
        <begin position="367"/>
        <end position="425"/>
    </location>
</feature>
<keyword evidence="2 3" id="KW-0040">ANK repeat</keyword>
<dbReference type="SUPFAM" id="SSF48403">
    <property type="entry name" value="Ankyrin repeat"/>
    <property type="match status" value="1"/>
</dbReference>
<dbReference type="Pfam" id="PF24120">
    <property type="entry name" value="SsdA_C"/>
    <property type="match status" value="1"/>
</dbReference>
<reference evidence="5" key="2">
    <citation type="submission" date="2020-05" db="EMBL/GenBank/DDBJ databases">
        <authorList>
            <person name="Kim H.-S."/>
            <person name="Proctor R.H."/>
            <person name="Brown D.W."/>
        </authorList>
    </citation>
    <scope>NUCLEOTIDE SEQUENCE</scope>
    <source>
        <strain evidence="5">NRRL 20472</strain>
    </source>
</reference>
<comment type="caution">
    <text evidence="5">The sequence shown here is derived from an EMBL/GenBank/DDBJ whole genome shotgun (WGS) entry which is preliminary data.</text>
</comment>
<dbReference type="SMART" id="SM00248">
    <property type="entry name" value="ANK"/>
    <property type="match status" value="2"/>
</dbReference>
<feature type="repeat" description="ANK" evidence="3">
    <location>
        <begin position="234"/>
        <end position="266"/>
    </location>
</feature>
<dbReference type="Proteomes" id="UP000622797">
    <property type="component" value="Unassembled WGS sequence"/>
</dbReference>
<dbReference type="PROSITE" id="PS50088">
    <property type="entry name" value="ANK_REPEAT"/>
    <property type="match status" value="2"/>
</dbReference>
<reference evidence="5" key="1">
    <citation type="journal article" date="2020" name="BMC Genomics">
        <title>Correction to: Identification and distribution of gene clusters required for synthesis of sphingolipid metabolism inhibitors in diverse species of the filamentous fungus Fusarium.</title>
        <authorList>
            <person name="Kim H.S."/>
            <person name="Lohmar J.M."/>
            <person name="Busman M."/>
            <person name="Brown D.W."/>
            <person name="Naumann T.A."/>
            <person name="Divon H.H."/>
            <person name="Lysoe E."/>
            <person name="Uhlig S."/>
            <person name="Proctor R.H."/>
        </authorList>
    </citation>
    <scope>NUCLEOTIDE SEQUENCE</scope>
    <source>
        <strain evidence="5">NRRL 20472</strain>
    </source>
</reference>
<dbReference type="InterPro" id="IPR002110">
    <property type="entry name" value="Ankyrin_rpt"/>
</dbReference>
<dbReference type="AlphaFoldDB" id="A0A8H4X289"/>
<gene>
    <name evidence="5" type="ORF">FSARC_10768</name>
</gene>
<evidence type="ECO:0000259" key="4">
    <source>
        <dbReference type="Pfam" id="PF24120"/>
    </source>
</evidence>
<dbReference type="Pfam" id="PF12796">
    <property type="entry name" value="Ank_2"/>
    <property type="match status" value="1"/>
</dbReference>